<evidence type="ECO:0000259" key="2">
    <source>
        <dbReference type="Pfam" id="PF00975"/>
    </source>
</evidence>
<dbReference type="SUPFAM" id="SSF53474">
    <property type="entry name" value="alpha/beta-Hydrolases"/>
    <property type="match status" value="1"/>
</dbReference>
<name>A0ABY7Q116_9ACTN</name>
<protein>
    <submittedName>
        <fullName evidence="3">Thioesterase domain-containing protein</fullName>
    </submittedName>
</protein>
<dbReference type="InterPro" id="IPR012223">
    <property type="entry name" value="TEII"/>
</dbReference>
<keyword evidence="4" id="KW-1185">Reference proteome</keyword>
<dbReference type="RefSeq" id="WP_270142620.1">
    <property type="nucleotide sequence ID" value="NZ_CP115450.1"/>
</dbReference>
<proteinExistence type="inferred from homology"/>
<accession>A0ABY7Q116</accession>
<dbReference type="PANTHER" id="PTHR11487">
    <property type="entry name" value="THIOESTERASE"/>
    <property type="match status" value="1"/>
</dbReference>
<evidence type="ECO:0000256" key="1">
    <source>
        <dbReference type="ARBA" id="ARBA00007169"/>
    </source>
</evidence>
<dbReference type="InterPro" id="IPR001031">
    <property type="entry name" value="Thioesterase"/>
</dbReference>
<gene>
    <name evidence="3" type="ORF">O1G21_10080</name>
</gene>
<dbReference type="PANTHER" id="PTHR11487:SF0">
    <property type="entry name" value="S-ACYL FATTY ACID SYNTHASE THIOESTERASE, MEDIUM CHAIN"/>
    <property type="match status" value="1"/>
</dbReference>
<evidence type="ECO:0000313" key="3">
    <source>
        <dbReference type="EMBL" id="WBP86154.1"/>
    </source>
</evidence>
<organism evidence="3 4">
    <name type="scientific">Kitasatospora cathayae</name>
    <dbReference type="NCBI Taxonomy" id="3004092"/>
    <lineage>
        <taxon>Bacteria</taxon>
        <taxon>Bacillati</taxon>
        <taxon>Actinomycetota</taxon>
        <taxon>Actinomycetes</taxon>
        <taxon>Kitasatosporales</taxon>
        <taxon>Streptomycetaceae</taxon>
        <taxon>Kitasatospora</taxon>
    </lineage>
</organism>
<dbReference type="Gene3D" id="3.40.50.1820">
    <property type="entry name" value="alpha/beta hydrolase"/>
    <property type="match status" value="1"/>
</dbReference>
<dbReference type="Pfam" id="PF00975">
    <property type="entry name" value="Thioesterase"/>
    <property type="match status" value="1"/>
</dbReference>
<evidence type="ECO:0000313" key="4">
    <source>
        <dbReference type="Proteomes" id="UP001212821"/>
    </source>
</evidence>
<sequence>MPAGPARVRPLVRGAVTCPRPRPDATLRLFLFHHAGGSHLLYRGWEQLFPGDWELCLVDAPGRGRLSDRPALTDADELTDFLERELAPWLDRPYAFFGHSMGALVAYELAGRLARPGRRAPLWLGLSSCGAPSTGHGAGPSARHHLSDAELRDWLRAVGATPPAVLDDDLLWRVFAPTFRNDFALVDTWRPDPAAEPLPVALSAFGGGADLLVDRPRLAAWERHTRDYRGLHVYQGDHFYLADHRHLVSRQIVAAVTAVRRAAVASIA</sequence>
<comment type="similarity">
    <text evidence="1">Belongs to the thioesterase family.</text>
</comment>
<dbReference type="Proteomes" id="UP001212821">
    <property type="component" value="Chromosome"/>
</dbReference>
<reference evidence="4" key="1">
    <citation type="submission" date="2022-12" db="EMBL/GenBank/DDBJ databases">
        <authorList>
            <person name="Mo P."/>
        </authorList>
    </citation>
    <scope>NUCLEOTIDE SEQUENCE [LARGE SCALE GENOMIC DNA]</scope>
    <source>
        <strain evidence="4">HUAS 3-15</strain>
    </source>
</reference>
<dbReference type="InterPro" id="IPR029058">
    <property type="entry name" value="AB_hydrolase_fold"/>
</dbReference>
<dbReference type="EMBL" id="CP115450">
    <property type="protein sequence ID" value="WBP86154.1"/>
    <property type="molecule type" value="Genomic_DNA"/>
</dbReference>
<feature type="domain" description="Thioesterase" evidence="2">
    <location>
        <begin position="28"/>
        <end position="249"/>
    </location>
</feature>